<accession>A0A5J6HGI1</accession>
<dbReference type="KEGG" id="salw:CP975_01205"/>
<organism evidence="1 2">
    <name type="scientific">Streptomyces alboniger</name>
    <dbReference type="NCBI Taxonomy" id="132473"/>
    <lineage>
        <taxon>Bacteria</taxon>
        <taxon>Bacillati</taxon>
        <taxon>Actinomycetota</taxon>
        <taxon>Actinomycetes</taxon>
        <taxon>Kitasatosporales</taxon>
        <taxon>Streptomycetaceae</taxon>
        <taxon>Streptomyces</taxon>
        <taxon>Streptomyces aurantiacus group</taxon>
    </lineage>
</organism>
<keyword evidence="2" id="KW-1185">Reference proteome</keyword>
<dbReference type="RefSeq" id="WP_055535567.1">
    <property type="nucleotide sequence ID" value="NZ_CP023695.1"/>
</dbReference>
<protein>
    <submittedName>
        <fullName evidence="1">Uncharacterized protein</fullName>
    </submittedName>
</protein>
<name>A0A5J6HGI1_STRAD</name>
<dbReference type="Proteomes" id="UP000326553">
    <property type="component" value="Chromosome"/>
</dbReference>
<evidence type="ECO:0000313" key="1">
    <source>
        <dbReference type="EMBL" id="QEV16307.1"/>
    </source>
</evidence>
<dbReference type="EMBL" id="CP023695">
    <property type="protein sequence ID" value="QEV16307.1"/>
    <property type="molecule type" value="Genomic_DNA"/>
</dbReference>
<evidence type="ECO:0000313" key="2">
    <source>
        <dbReference type="Proteomes" id="UP000326553"/>
    </source>
</evidence>
<dbReference type="AlphaFoldDB" id="A0A5J6HGI1"/>
<proteinExistence type="predicted"/>
<sequence length="59" mass="6289">MLAIAAAVVFAVAWILHLTETSTNIFFGNTSLLLLGLTLAALHLAGLGAGWSPQSRRRR</sequence>
<gene>
    <name evidence="1" type="ORF">CP975_01205</name>
</gene>
<reference evidence="1 2" key="1">
    <citation type="submission" date="2017-09" db="EMBL/GenBank/DDBJ databases">
        <authorList>
            <person name="Lee N."/>
            <person name="Cho B.-K."/>
        </authorList>
    </citation>
    <scope>NUCLEOTIDE SEQUENCE [LARGE SCALE GENOMIC DNA]</scope>
    <source>
        <strain evidence="1 2">ATCC 12461</strain>
    </source>
</reference>